<accession>A0ABW1K1L5</accession>
<organism evidence="1 2">
    <name type="scientific">Plantactinospora solaniradicis</name>
    <dbReference type="NCBI Taxonomy" id="1723736"/>
    <lineage>
        <taxon>Bacteria</taxon>
        <taxon>Bacillati</taxon>
        <taxon>Actinomycetota</taxon>
        <taxon>Actinomycetes</taxon>
        <taxon>Micromonosporales</taxon>
        <taxon>Micromonosporaceae</taxon>
        <taxon>Plantactinospora</taxon>
    </lineage>
</organism>
<dbReference type="Proteomes" id="UP001596203">
    <property type="component" value="Unassembled WGS sequence"/>
</dbReference>
<sequence>MILSFGYLILRQLLQLMILVLHGDRANEVEILVLRHQVAVLRRHVHRLDLEPSDRAVLAALSRLLPRPRWAAFFVTPATLLRWHRRLVTCQWTYSGRPGRPATRSEIRALVLRLAAQSPSWGCRRIQGELVGLGCRVASSTVWAILTKPASIRRPVAAGRPGRSS</sequence>
<keyword evidence="2" id="KW-1185">Reference proteome</keyword>
<proteinExistence type="predicted"/>
<comment type="caution">
    <text evidence="1">The sequence shown here is derived from an EMBL/GenBank/DDBJ whole genome shotgun (WGS) entry which is preliminary data.</text>
</comment>
<name>A0ABW1K1L5_9ACTN</name>
<dbReference type="EMBL" id="JBHSPR010000004">
    <property type="protein sequence ID" value="MFC6015647.1"/>
    <property type="molecule type" value="Genomic_DNA"/>
</dbReference>
<evidence type="ECO:0000313" key="1">
    <source>
        <dbReference type="EMBL" id="MFC6015647.1"/>
    </source>
</evidence>
<protein>
    <submittedName>
        <fullName evidence="1">Helix-turn-helix domain-containing protein</fullName>
    </submittedName>
</protein>
<evidence type="ECO:0000313" key="2">
    <source>
        <dbReference type="Proteomes" id="UP001596203"/>
    </source>
</evidence>
<dbReference type="RefSeq" id="WP_377418013.1">
    <property type="nucleotide sequence ID" value="NZ_JBHSPR010000004.1"/>
</dbReference>
<gene>
    <name evidence="1" type="ORF">ACFP2T_05515</name>
</gene>
<reference evidence="2" key="1">
    <citation type="journal article" date="2019" name="Int. J. Syst. Evol. Microbiol.">
        <title>The Global Catalogue of Microorganisms (GCM) 10K type strain sequencing project: providing services to taxonomists for standard genome sequencing and annotation.</title>
        <authorList>
            <consortium name="The Broad Institute Genomics Platform"/>
            <consortium name="The Broad Institute Genome Sequencing Center for Infectious Disease"/>
            <person name="Wu L."/>
            <person name="Ma J."/>
        </authorList>
    </citation>
    <scope>NUCLEOTIDE SEQUENCE [LARGE SCALE GENOMIC DNA]</scope>
    <source>
        <strain evidence="2">ZS-35-S2</strain>
    </source>
</reference>